<evidence type="ECO:0000313" key="2">
    <source>
        <dbReference type="EMBL" id="CAE7231200.1"/>
    </source>
</evidence>
<reference evidence="2" key="1">
    <citation type="submission" date="2021-02" db="EMBL/GenBank/DDBJ databases">
        <authorList>
            <person name="Dougan E. K."/>
            <person name="Rhodes N."/>
            <person name="Thang M."/>
            <person name="Chan C."/>
        </authorList>
    </citation>
    <scope>NUCLEOTIDE SEQUENCE</scope>
</reference>
<accession>A0A812KW11</accession>
<dbReference type="Proteomes" id="UP000649617">
    <property type="component" value="Unassembled WGS sequence"/>
</dbReference>
<evidence type="ECO:0000259" key="1">
    <source>
        <dbReference type="Pfam" id="PF00550"/>
    </source>
</evidence>
<evidence type="ECO:0000313" key="3">
    <source>
        <dbReference type="Proteomes" id="UP000649617"/>
    </source>
</evidence>
<dbReference type="InterPro" id="IPR009081">
    <property type="entry name" value="PP-bd_ACP"/>
</dbReference>
<feature type="domain" description="Carrier" evidence="1">
    <location>
        <begin position="30"/>
        <end position="91"/>
    </location>
</feature>
<protein>
    <recommendedName>
        <fullName evidence="1">Carrier domain-containing protein</fullName>
    </recommendedName>
</protein>
<dbReference type="AlphaFoldDB" id="A0A812KW11"/>
<gene>
    <name evidence="2" type="ORF">SPIL2461_LOCUS3527</name>
</gene>
<dbReference type="InterPro" id="IPR029058">
    <property type="entry name" value="AB_hydrolase_fold"/>
</dbReference>
<dbReference type="InterPro" id="IPR036736">
    <property type="entry name" value="ACP-like_sf"/>
</dbReference>
<name>A0A812KW11_SYMPI</name>
<keyword evidence="3" id="KW-1185">Reference proteome</keyword>
<dbReference type="EMBL" id="CAJNIZ010004302">
    <property type="protein sequence ID" value="CAE7231200.1"/>
    <property type="molecule type" value="Genomic_DNA"/>
</dbReference>
<dbReference type="Gene3D" id="3.40.50.1820">
    <property type="entry name" value="alpha/beta hydrolase"/>
    <property type="match status" value="1"/>
</dbReference>
<dbReference type="Pfam" id="PF00550">
    <property type="entry name" value="PP-binding"/>
    <property type="match status" value="1"/>
</dbReference>
<dbReference type="SUPFAM" id="SSF47336">
    <property type="entry name" value="ACP-like"/>
    <property type="match status" value="1"/>
</dbReference>
<proteinExistence type="predicted"/>
<organism evidence="2 3">
    <name type="scientific">Symbiodinium pilosum</name>
    <name type="common">Dinoflagellate</name>
    <dbReference type="NCBI Taxonomy" id="2952"/>
    <lineage>
        <taxon>Eukaryota</taxon>
        <taxon>Sar</taxon>
        <taxon>Alveolata</taxon>
        <taxon>Dinophyceae</taxon>
        <taxon>Suessiales</taxon>
        <taxon>Symbiodiniaceae</taxon>
        <taxon>Symbiodinium</taxon>
    </lineage>
</organism>
<comment type="caution">
    <text evidence="2">The sequence shown here is derived from an EMBL/GenBank/DDBJ whole genome shotgun (WGS) entry which is preliminary data.</text>
</comment>
<sequence>MAASLAATLRARGNKEDEQLEGRTHGHEEDLLTILREVMGRAPISPQHSLDSLGLTSLSAVRVASSALARGIQVSIRQMLSPGASVAGLVQDSVHLAQPKTDSAQPAINEILALLLGSDRISWKPLAQSPSMDKTLEVLLCPGDGGAGIHGYRPLAQSLLEEAPIAAVKAADGLLGEAHQAESLDDLANLLLRLGLCAQWIAL</sequence>
<dbReference type="OrthoDB" id="446351at2759"/>